<reference evidence="1 2" key="1">
    <citation type="submission" date="2015-04" db="EMBL/GenBank/DDBJ databases">
        <title>The draft genome sequence of Roseovarius sp.R12b.</title>
        <authorList>
            <person name="Li G."/>
            <person name="Lai Q."/>
            <person name="Shao Z."/>
            <person name="Yan P."/>
        </authorList>
    </citation>
    <scope>NUCLEOTIDE SEQUENCE [LARGE SCALE GENOMIC DNA]</scope>
    <source>
        <strain evidence="1 2">R12B</strain>
    </source>
</reference>
<evidence type="ECO:0000313" key="1">
    <source>
        <dbReference type="EMBL" id="KRS13510.1"/>
    </source>
</evidence>
<evidence type="ECO:0008006" key="3">
    <source>
        <dbReference type="Google" id="ProtNLM"/>
    </source>
</evidence>
<organism evidence="1 2">
    <name type="scientific">Roseovarius atlanticus</name>
    <dbReference type="NCBI Taxonomy" id="1641875"/>
    <lineage>
        <taxon>Bacteria</taxon>
        <taxon>Pseudomonadati</taxon>
        <taxon>Pseudomonadota</taxon>
        <taxon>Alphaproteobacteria</taxon>
        <taxon>Rhodobacterales</taxon>
        <taxon>Roseobacteraceae</taxon>
        <taxon>Roseovarius</taxon>
    </lineage>
</organism>
<dbReference type="AlphaFoldDB" id="A0A0T5NXL7"/>
<proteinExistence type="predicted"/>
<dbReference type="Proteomes" id="UP000051295">
    <property type="component" value="Unassembled WGS sequence"/>
</dbReference>
<keyword evidence="2" id="KW-1185">Reference proteome</keyword>
<sequence>MRSVSCYQDALAAINADKFDYCILDLDLGNTFSGAYLNEPEGKRLLAVLKSRGVSTVIYSGILGEQSRMHDIDPSAIAIDKTEPAELVIETLSRMPKALAANNTHRSVPDAP</sequence>
<accession>A0A0T5NXL7</accession>
<comment type="caution">
    <text evidence="1">The sequence shown here is derived from an EMBL/GenBank/DDBJ whole genome shotgun (WGS) entry which is preliminary data.</text>
</comment>
<name>A0A0T5NXL7_9RHOB</name>
<protein>
    <recommendedName>
        <fullName evidence="3">Response regulatory domain-containing protein</fullName>
    </recommendedName>
</protein>
<dbReference type="EMBL" id="LAXJ01000005">
    <property type="protein sequence ID" value="KRS13510.1"/>
    <property type="molecule type" value="Genomic_DNA"/>
</dbReference>
<dbReference type="PATRIC" id="fig|1641875.4.peg.3675"/>
<gene>
    <name evidence="1" type="ORF">XM53_06545</name>
</gene>
<evidence type="ECO:0000313" key="2">
    <source>
        <dbReference type="Proteomes" id="UP000051295"/>
    </source>
</evidence>